<organism evidence="1 2">
    <name type="scientific">Lepeophtheirus salmonis</name>
    <name type="common">Salmon louse</name>
    <name type="synonym">Caligus salmonis</name>
    <dbReference type="NCBI Taxonomy" id="72036"/>
    <lineage>
        <taxon>Eukaryota</taxon>
        <taxon>Metazoa</taxon>
        <taxon>Ecdysozoa</taxon>
        <taxon>Arthropoda</taxon>
        <taxon>Crustacea</taxon>
        <taxon>Multicrustacea</taxon>
        <taxon>Hexanauplia</taxon>
        <taxon>Copepoda</taxon>
        <taxon>Siphonostomatoida</taxon>
        <taxon>Caligidae</taxon>
        <taxon>Lepeophtheirus</taxon>
    </lineage>
</organism>
<dbReference type="PANTHER" id="PTHR45749:SF21">
    <property type="entry name" value="DUF4371 DOMAIN-CONTAINING PROTEIN"/>
    <property type="match status" value="1"/>
</dbReference>
<sequence>MNLQGDQVRNKVIDEVTKSKYYCIIFDSTPDISNISQTSQVLRFVKITDNEVKVKEPFLCFIEMKGKNVEQITSMILKQLKMDDFNIQDCHGQAFDNAAVMVAHQSCVQIHIREVTPNIVFVPCNNHCLSLAAVHEALGVANSVTFFGTLDRLFQFLSASTHPWYILIEITGETIKRACETRWSSRSYGVKVIHIKFTDTSLRLNV</sequence>
<accession>A0A7R8CGD3</accession>
<dbReference type="AlphaFoldDB" id="A0A7R8CGD3"/>
<dbReference type="Proteomes" id="UP000675881">
    <property type="component" value="Chromosome 12"/>
</dbReference>
<protein>
    <submittedName>
        <fullName evidence="1">(salmon louse) hypothetical protein</fullName>
    </submittedName>
</protein>
<evidence type="ECO:0000313" key="2">
    <source>
        <dbReference type="Proteomes" id="UP000675881"/>
    </source>
</evidence>
<proteinExistence type="predicted"/>
<gene>
    <name evidence="1" type="ORF">LSAA_3527</name>
</gene>
<dbReference type="EMBL" id="HG994591">
    <property type="protein sequence ID" value="CAF2815289.1"/>
    <property type="molecule type" value="Genomic_DNA"/>
</dbReference>
<reference evidence="1" key="1">
    <citation type="submission" date="2021-02" db="EMBL/GenBank/DDBJ databases">
        <authorList>
            <person name="Bekaert M."/>
        </authorList>
    </citation>
    <scope>NUCLEOTIDE SEQUENCE</scope>
    <source>
        <strain evidence="1">IoA-00</strain>
    </source>
</reference>
<keyword evidence="2" id="KW-1185">Reference proteome</keyword>
<dbReference type="PANTHER" id="PTHR45749">
    <property type="match status" value="1"/>
</dbReference>
<name>A0A7R8CGD3_LEPSM</name>
<dbReference type="SUPFAM" id="SSF53098">
    <property type="entry name" value="Ribonuclease H-like"/>
    <property type="match status" value="1"/>
</dbReference>
<evidence type="ECO:0000313" key="1">
    <source>
        <dbReference type="EMBL" id="CAF2815289.1"/>
    </source>
</evidence>
<dbReference type="OrthoDB" id="6381264at2759"/>
<dbReference type="InterPro" id="IPR012337">
    <property type="entry name" value="RNaseH-like_sf"/>
</dbReference>